<accession>A0A3G2EGK8</accession>
<dbReference type="Pfam" id="PF10119">
    <property type="entry name" value="MethyTransf_Reg"/>
    <property type="match status" value="1"/>
</dbReference>
<name>A0A3G2EGK8_9BURK</name>
<dbReference type="AlphaFoldDB" id="A0A3G2EGK8"/>
<evidence type="ECO:0000313" key="4">
    <source>
        <dbReference type="EMBL" id="AYM78115.1"/>
    </source>
</evidence>
<organism evidence="4 5">
    <name type="scientific">Janthinobacterium agaricidamnosum</name>
    <dbReference type="NCBI Taxonomy" id="55508"/>
    <lineage>
        <taxon>Bacteria</taxon>
        <taxon>Pseudomonadati</taxon>
        <taxon>Pseudomonadota</taxon>
        <taxon>Betaproteobacteria</taxon>
        <taxon>Burkholderiales</taxon>
        <taxon>Oxalobacteraceae</taxon>
        <taxon>Janthinobacterium</taxon>
    </lineage>
</organism>
<dbReference type="InterPro" id="IPR041698">
    <property type="entry name" value="Methyltransf_25"/>
</dbReference>
<keyword evidence="4" id="KW-0489">Methyltransferase</keyword>
<dbReference type="GO" id="GO:0008168">
    <property type="term" value="F:methyltransferase activity"/>
    <property type="evidence" value="ECO:0007669"/>
    <property type="project" value="UniProtKB-KW"/>
</dbReference>
<sequence length="577" mass="63556">MTCSSAPRRPWKVRACPAPDRTCPSPWSRTAPRRRRAEPRRTSRAGGDDGILPFCHQCGETMAWNEGYVSDIEYTNGFYSDLSPHHLNFSCILNGIEPVPLDQPYTYFELGFGRGQTLNVLAAANPNGQFYGNDFNPAHVAGARALAAKAQLGNLTLLENSFEELAQGRVADLPQFDFITLHGIYTWVNRENRQHIVDFIARYLKPGGIVSLSYNAMPGWSSALPLQRLLLEFAASFPGRSDMQMQAGIAYVQQLQSLQAGYIADNPALAPRLNALINSDPHYSVHEYLNQDWEPLYHADVMRDVARAKLDFAGSADLPLAFPELYLNADQQATIDLLPDAARRETMKDYFLNTSFRKDVLVRGARRMGAVRQAECYADVHLAMLVPRAKMTFTFQTKAGVVTGNEQVYGAVCDALANGPHSLAELAALPSLPGQSVQSLAEVAAMLVTGGQVVMYFPSQAHADSGDAAARRLNRTVGAQQRYGDDYRILCSPLTGSGIDTEFIDRLLFSLLTQEREQPDLATLQAQAATAMGRCGRRLLKDGAACADEAAHQQLLNAAIEEFMRDTLPVLQQLRVL</sequence>
<feature type="region of interest" description="Disordered" evidence="1">
    <location>
        <begin position="21"/>
        <end position="48"/>
    </location>
</feature>
<reference evidence="4 5" key="1">
    <citation type="submission" date="2018-10" db="EMBL/GenBank/DDBJ databases">
        <title>Effects of UV and annual dynamics of microbial communities in freshwater RAS systems.</title>
        <authorList>
            <person name="Bekkelund A.K."/>
            <person name="Hansen B.R."/>
            <person name="Stokken H."/>
            <person name="Eriksen B.F."/>
            <person name="Kashulin N.A."/>
        </authorList>
    </citation>
    <scope>NUCLEOTIDE SEQUENCE [LARGE SCALE GENOMIC DNA]</scope>
    <source>
        <strain evidence="4 5">BHSEK</strain>
    </source>
</reference>
<evidence type="ECO:0000259" key="3">
    <source>
        <dbReference type="Pfam" id="PF13649"/>
    </source>
</evidence>
<gene>
    <name evidence="4" type="ORF">D9M09_21720</name>
</gene>
<feature type="domain" description="Methyltransferase regulatory" evidence="2">
    <location>
        <begin position="281"/>
        <end position="363"/>
    </location>
</feature>
<dbReference type="Pfam" id="PF13649">
    <property type="entry name" value="Methyltransf_25"/>
    <property type="match status" value="1"/>
</dbReference>
<dbReference type="InterPro" id="IPR018773">
    <property type="entry name" value="MeTrfase_reg_dom_prd"/>
</dbReference>
<dbReference type="EMBL" id="CP033019">
    <property type="protein sequence ID" value="AYM78115.1"/>
    <property type="molecule type" value="Genomic_DNA"/>
</dbReference>
<dbReference type="SUPFAM" id="SSF53335">
    <property type="entry name" value="S-adenosyl-L-methionine-dependent methyltransferases"/>
    <property type="match status" value="1"/>
</dbReference>
<evidence type="ECO:0000256" key="1">
    <source>
        <dbReference type="SAM" id="MobiDB-lite"/>
    </source>
</evidence>
<protein>
    <submittedName>
        <fullName evidence="4">Methyltransferase domain-containing protein</fullName>
    </submittedName>
</protein>
<keyword evidence="5" id="KW-1185">Reference proteome</keyword>
<evidence type="ECO:0000259" key="2">
    <source>
        <dbReference type="Pfam" id="PF10119"/>
    </source>
</evidence>
<feature type="domain" description="Methyltransferase" evidence="3">
    <location>
        <begin position="109"/>
        <end position="208"/>
    </location>
</feature>
<dbReference type="InterPro" id="IPR029063">
    <property type="entry name" value="SAM-dependent_MTases_sf"/>
</dbReference>
<dbReference type="Gene3D" id="3.40.50.150">
    <property type="entry name" value="Vaccinia Virus protein VP39"/>
    <property type="match status" value="1"/>
</dbReference>
<dbReference type="GO" id="GO:0032259">
    <property type="term" value="P:methylation"/>
    <property type="evidence" value="ECO:0007669"/>
    <property type="project" value="UniProtKB-KW"/>
</dbReference>
<dbReference type="CDD" id="cd02440">
    <property type="entry name" value="AdoMet_MTases"/>
    <property type="match status" value="1"/>
</dbReference>
<keyword evidence="4" id="KW-0808">Transferase</keyword>
<dbReference type="Proteomes" id="UP000279594">
    <property type="component" value="Chromosome"/>
</dbReference>
<evidence type="ECO:0000313" key="5">
    <source>
        <dbReference type="Proteomes" id="UP000279594"/>
    </source>
</evidence>
<proteinExistence type="predicted"/>